<dbReference type="Gene3D" id="1.10.246.190">
    <property type="entry name" value="Autophagy protein Apg5, helix rich domain"/>
    <property type="match status" value="1"/>
</dbReference>
<dbReference type="GO" id="GO:0043069">
    <property type="term" value="P:negative regulation of programmed cell death"/>
    <property type="evidence" value="ECO:0007669"/>
    <property type="project" value="UniProtKB-ARBA"/>
</dbReference>
<comment type="similarity">
    <text evidence="3 15">Belongs to the ATG5 family.</text>
</comment>
<evidence type="ECO:0000259" key="16">
    <source>
        <dbReference type="Pfam" id="PF04106"/>
    </source>
</evidence>
<dbReference type="Pfam" id="PF20638">
    <property type="entry name" value="ATG5_UblA"/>
    <property type="match status" value="1"/>
</dbReference>
<evidence type="ECO:0000256" key="5">
    <source>
        <dbReference type="ARBA" id="ARBA00022490"/>
    </source>
</evidence>
<evidence type="ECO:0000256" key="8">
    <source>
        <dbReference type="ARBA" id="ARBA00022843"/>
    </source>
</evidence>
<dbReference type="GO" id="GO:0006915">
    <property type="term" value="P:apoptotic process"/>
    <property type="evidence" value="ECO:0007669"/>
    <property type="project" value="UniProtKB-KW"/>
</dbReference>
<evidence type="ECO:0000256" key="10">
    <source>
        <dbReference type="ARBA" id="ARBA00022990"/>
    </source>
</evidence>
<organism evidence="19 20">
    <name type="scientific">Ridgeia piscesae</name>
    <name type="common">Tubeworm</name>
    <dbReference type="NCBI Taxonomy" id="27915"/>
    <lineage>
        <taxon>Eukaryota</taxon>
        <taxon>Metazoa</taxon>
        <taxon>Spiralia</taxon>
        <taxon>Lophotrochozoa</taxon>
        <taxon>Annelida</taxon>
        <taxon>Polychaeta</taxon>
        <taxon>Sedentaria</taxon>
        <taxon>Canalipalpata</taxon>
        <taxon>Sabellida</taxon>
        <taxon>Siboglinidae</taxon>
        <taxon>Ridgeia</taxon>
    </lineage>
</organism>
<keyword evidence="7" id="KW-0053">Apoptosis</keyword>
<keyword evidence="11 15" id="KW-0072">Autophagy</keyword>
<name>A0AAD9NM87_RIDPI</name>
<keyword evidence="6 15" id="KW-1017">Isopeptide bond</keyword>
<dbReference type="Pfam" id="PF20637">
    <property type="entry name" value="ATG5_HBR"/>
    <property type="match status" value="1"/>
</dbReference>
<proteinExistence type="inferred from homology"/>
<dbReference type="EMBL" id="JAODUO010000971">
    <property type="protein sequence ID" value="KAK2172329.1"/>
    <property type="molecule type" value="Genomic_DNA"/>
</dbReference>
<evidence type="ECO:0000256" key="4">
    <source>
        <dbReference type="ARBA" id="ARBA00015616"/>
    </source>
</evidence>
<keyword evidence="8 15" id="KW-0832">Ubl conjugation</keyword>
<feature type="domain" description="Autophagy protein ATG5 alpha-helical bundle region" evidence="17">
    <location>
        <begin position="121"/>
        <end position="175"/>
    </location>
</feature>
<feature type="domain" description="Autophagy protein ATG5 UblB" evidence="16">
    <location>
        <begin position="185"/>
        <end position="269"/>
    </location>
</feature>
<dbReference type="Pfam" id="PF04106">
    <property type="entry name" value="ATG5_UblB"/>
    <property type="match status" value="1"/>
</dbReference>
<dbReference type="GO" id="GO:0034727">
    <property type="term" value="P:piecemeal microautophagy of the nucleus"/>
    <property type="evidence" value="ECO:0007669"/>
    <property type="project" value="TreeGrafter"/>
</dbReference>
<comment type="function">
    <text evidence="15">Involved in autophagic vesicle formation.</text>
</comment>
<gene>
    <name evidence="19" type="ORF">NP493_972g00036</name>
</gene>
<evidence type="ECO:0000259" key="18">
    <source>
        <dbReference type="Pfam" id="PF20638"/>
    </source>
</evidence>
<dbReference type="GO" id="GO:0006995">
    <property type="term" value="P:cellular response to nitrogen starvation"/>
    <property type="evidence" value="ECO:0007669"/>
    <property type="project" value="TreeGrafter"/>
</dbReference>
<evidence type="ECO:0000256" key="12">
    <source>
        <dbReference type="ARBA" id="ARBA00023136"/>
    </source>
</evidence>
<dbReference type="InterPro" id="IPR048318">
    <property type="entry name" value="ATG5_UblB"/>
</dbReference>
<dbReference type="GO" id="GO:0034045">
    <property type="term" value="C:phagophore assembly site membrane"/>
    <property type="evidence" value="ECO:0007669"/>
    <property type="project" value="UniProtKB-SubCell"/>
</dbReference>
<evidence type="ECO:0000259" key="17">
    <source>
        <dbReference type="Pfam" id="PF20637"/>
    </source>
</evidence>
<evidence type="ECO:0000256" key="15">
    <source>
        <dbReference type="RuleBase" id="RU361202"/>
    </source>
</evidence>
<keyword evidence="5" id="KW-0963">Cytoplasm</keyword>
<dbReference type="InterPro" id="IPR042527">
    <property type="entry name" value="Atg5_UblA_dom_sf"/>
</dbReference>
<sequence length="272" mass="31793">MMADDKENLRAVWDGKIPVCFTLATDEVFTAEQPEPMFLMLPRVSYLPLVTDKVNRHFIRYVDPDDHGEMWLEDEGQPLKWHNPIGVLFDMAEAESRLPWTLTVHFQRFPEDELFHCSSKEVVESYFMSMVKEADCLKHNSRIIGNMQKRDHKQLWLGLQNDKFEQFWFVNRKLMVHSEGEMFRHIPFRIHWGDRHFIQKLIKPVSADGNAVTLGDLLRETVPEILPKEDSDASSHRVIIQGCVLPPEVPLQWLSEHLSHPDNFLHICVLSA</sequence>
<dbReference type="FunFam" id="3.10.20.90:FF:000100">
    <property type="entry name" value="Autophagy related 5"/>
    <property type="match status" value="1"/>
</dbReference>
<dbReference type="GO" id="GO:0034274">
    <property type="term" value="C:Atg12-Atg5-Atg16 complex"/>
    <property type="evidence" value="ECO:0007669"/>
    <property type="project" value="TreeGrafter"/>
</dbReference>
<dbReference type="InterPro" id="IPR048939">
    <property type="entry name" value="ATG5_UblA"/>
</dbReference>
<reference evidence="19" key="1">
    <citation type="journal article" date="2023" name="Mol. Biol. Evol.">
        <title>Third-Generation Sequencing Reveals the Adaptive Role of the Epigenome in Three Deep-Sea Polychaetes.</title>
        <authorList>
            <person name="Perez M."/>
            <person name="Aroh O."/>
            <person name="Sun Y."/>
            <person name="Lan Y."/>
            <person name="Juniper S.K."/>
            <person name="Young C.R."/>
            <person name="Angers B."/>
            <person name="Qian P.Y."/>
        </authorList>
    </citation>
    <scope>NUCLEOTIDE SEQUENCE</scope>
    <source>
        <strain evidence="19">R07B-5</strain>
    </source>
</reference>
<keyword evidence="20" id="KW-1185">Reference proteome</keyword>
<dbReference type="PANTHER" id="PTHR13040">
    <property type="entry name" value="AUTOPHAGY PROTEIN 5"/>
    <property type="match status" value="1"/>
</dbReference>
<dbReference type="GO" id="GO:0061908">
    <property type="term" value="C:phagophore"/>
    <property type="evidence" value="ECO:0007669"/>
    <property type="project" value="TreeGrafter"/>
</dbReference>
<comment type="subunit">
    <text evidence="14">Forms a conjugate with ATG12. Part of the minor complex composed of 4 sets of ATG12-ATG5 and ATG16L1 (400 kDa); this complex interacts with ATG3 leading to disruption of ATG7 interaction and promotion of ATG8-like proteins lipidation. Forms an 800-kDa complex composed of ATG12-ATG5 and ATG16L2. The ATG12-ATG5 conjugate interacts with RAB33A; this interaction is bridged by ATG16L1 and promotes ATG12-ATG5-ATG16L1 complex recruitment to phagophores. Interacts with TECPR1; the interaction is direct and does not take place when ATG16L1 is associated with the ATG5-ATG12 conjugate. Interacts with DHX58/RIG-1, IFIH1/MDA5 and MAVS/IPS-1 in monomeric form as well as in ATG12-ATG5 conjugate form. The interaction with MAVS is further enhanced upon vesicular stomatitis virus (VSV) infection. Interacts with ATG3. Interacts with ATG7 and ATG10. Interacts with FADD. Interacts with Bassoon/BSN; this interaction is important for the regulation of presynaptic autophagy. Interacts with ATG16L2.</text>
</comment>
<dbReference type="AlphaFoldDB" id="A0AAD9NM87"/>
<accession>A0AAD9NM87</accession>
<evidence type="ECO:0000313" key="19">
    <source>
        <dbReference type="EMBL" id="KAK2172329.1"/>
    </source>
</evidence>
<evidence type="ECO:0000256" key="3">
    <source>
        <dbReference type="ARBA" id="ARBA00006910"/>
    </source>
</evidence>
<dbReference type="GO" id="GO:0000422">
    <property type="term" value="P:autophagy of mitochondrion"/>
    <property type="evidence" value="ECO:0007669"/>
    <property type="project" value="TreeGrafter"/>
</dbReference>
<comment type="subunit">
    <text evidence="15">Conjugated with ATG12.</text>
</comment>
<dbReference type="Gene3D" id="3.10.20.90">
    <property type="entry name" value="Phosphatidylinositol 3-kinase Catalytic Subunit, Chain A, domain 1"/>
    <property type="match status" value="1"/>
</dbReference>
<evidence type="ECO:0000256" key="2">
    <source>
        <dbReference type="ARBA" id="ARBA00004623"/>
    </source>
</evidence>
<protein>
    <recommendedName>
        <fullName evidence="4 15">Autophagy protein 5</fullName>
    </recommendedName>
</protein>
<dbReference type="GO" id="GO:0000045">
    <property type="term" value="P:autophagosome assembly"/>
    <property type="evidence" value="ECO:0007669"/>
    <property type="project" value="UniProtKB-ARBA"/>
</dbReference>
<evidence type="ECO:0000256" key="11">
    <source>
        <dbReference type="ARBA" id="ARBA00023006"/>
    </source>
</evidence>
<dbReference type="Proteomes" id="UP001209878">
    <property type="component" value="Unassembled WGS sequence"/>
</dbReference>
<evidence type="ECO:0000256" key="7">
    <source>
        <dbReference type="ARBA" id="ARBA00022703"/>
    </source>
</evidence>
<comment type="caution">
    <text evidence="19">The sequence shown here is derived from an EMBL/GenBank/DDBJ whole genome shotgun (WGS) entry which is preliminary data.</text>
</comment>
<dbReference type="GO" id="GO:0005776">
    <property type="term" value="C:autophagosome"/>
    <property type="evidence" value="ECO:0007669"/>
    <property type="project" value="TreeGrafter"/>
</dbReference>
<dbReference type="InterPro" id="IPR042526">
    <property type="entry name" value="Atg5_HR"/>
</dbReference>
<dbReference type="GO" id="GO:0002376">
    <property type="term" value="P:immune system process"/>
    <property type="evidence" value="ECO:0007669"/>
    <property type="project" value="UniProtKB-KW"/>
</dbReference>
<dbReference type="Gene3D" id="3.10.20.620">
    <property type="match status" value="1"/>
</dbReference>
<evidence type="ECO:0000313" key="20">
    <source>
        <dbReference type="Proteomes" id="UP001209878"/>
    </source>
</evidence>
<dbReference type="InterPro" id="IPR007239">
    <property type="entry name" value="Atg5"/>
</dbReference>
<dbReference type="FunFam" id="1.10.246.190:FF:000001">
    <property type="entry name" value="Autophagy related 5"/>
    <property type="match status" value="1"/>
</dbReference>
<evidence type="ECO:0000256" key="14">
    <source>
        <dbReference type="ARBA" id="ARBA00093583"/>
    </source>
</evidence>
<comment type="function">
    <text evidence="13">May play an important role in the apoptotic process, possibly within the modified cytoskeleton. Its expression is a relatively late event in the apoptotic process, occurring downstream of caspase activity. Plays a crucial role in IFN-gamma-induced autophagic cell death by interacting with FADD.</text>
</comment>
<evidence type="ECO:0000256" key="6">
    <source>
        <dbReference type="ARBA" id="ARBA00022499"/>
    </source>
</evidence>
<keyword evidence="12 15" id="KW-0472">Membrane</keyword>
<feature type="domain" description="Autophagy protein ATG5 UblA" evidence="18">
    <location>
        <begin position="12"/>
        <end position="106"/>
    </location>
</feature>
<dbReference type="GO" id="GO:0044233">
    <property type="term" value="C:mitochondria-associated endoplasmic reticulum membrane contact site"/>
    <property type="evidence" value="ECO:0007669"/>
    <property type="project" value="TreeGrafter"/>
</dbReference>
<dbReference type="FunFam" id="3.10.20.620:FF:000001">
    <property type="entry name" value="Autophagy related 5"/>
    <property type="match status" value="1"/>
</dbReference>
<keyword evidence="10" id="KW-0007">Acetylation</keyword>
<evidence type="ECO:0000256" key="13">
    <source>
        <dbReference type="ARBA" id="ARBA00025421"/>
    </source>
</evidence>
<keyword evidence="9" id="KW-0391">Immunity</keyword>
<dbReference type="GO" id="GO:0019776">
    <property type="term" value="F:Atg8-family ligase activity"/>
    <property type="evidence" value="ECO:0007669"/>
    <property type="project" value="TreeGrafter"/>
</dbReference>
<evidence type="ECO:0000256" key="9">
    <source>
        <dbReference type="ARBA" id="ARBA00022859"/>
    </source>
</evidence>
<dbReference type="PANTHER" id="PTHR13040:SF2">
    <property type="entry name" value="AUTOPHAGY PROTEIN 5"/>
    <property type="match status" value="1"/>
</dbReference>
<evidence type="ECO:0000256" key="1">
    <source>
        <dbReference type="ARBA" id="ARBA00004496"/>
    </source>
</evidence>
<dbReference type="InterPro" id="IPR048940">
    <property type="entry name" value="ATG5_HBR"/>
</dbReference>
<comment type="subcellular location">
    <subcellularLocation>
        <location evidence="1">Cytoplasm</location>
    </subcellularLocation>
    <subcellularLocation>
        <location evidence="2 15">Preautophagosomal structure membrane</location>
        <topology evidence="2 15">Peripheral membrane protein</topology>
    </subcellularLocation>
</comment>